<name>A0A2T8HKE3_9SPHI</name>
<evidence type="ECO:0000256" key="8">
    <source>
        <dbReference type="ARBA" id="ARBA00022840"/>
    </source>
</evidence>
<keyword evidence="8" id="KW-0067">ATP-binding</keyword>
<gene>
    <name evidence="11" type="ORF">DC487_08295</name>
</gene>
<evidence type="ECO:0000256" key="4">
    <source>
        <dbReference type="ARBA" id="ARBA00022490"/>
    </source>
</evidence>
<dbReference type="GO" id="GO:0046872">
    <property type="term" value="F:metal ion binding"/>
    <property type="evidence" value="ECO:0007669"/>
    <property type="project" value="UniProtKB-KW"/>
</dbReference>
<evidence type="ECO:0000256" key="9">
    <source>
        <dbReference type="ARBA" id="ARBA00022842"/>
    </source>
</evidence>
<keyword evidence="4" id="KW-0963">Cytoplasm</keyword>
<keyword evidence="6" id="KW-0479">Metal-binding</keyword>
<evidence type="ECO:0000256" key="10">
    <source>
        <dbReference type="ARBA" id="ARBA00032441"/>
    </source>
</evidence>
<dbReference type="InterPro" id="IPR027417">
    <property type="entry name" value="P-loop_NTPase"/>
</dbReference>
<dbReference type="AlphaFoldDB" id="A0A2T8HKE3"/>
<keyword evidence="7" id="KW-0547">Nucleotide-binding</keyword>
<dbReference type="Pfam" id="PF02367">
    <property type="entry name" value="TsaE"/>
    <property type="match status" value="1"/>
</dbReference>
<dbReference type="OrthoDB" id="9815896at2"/>
<dbReference type="NCBIfam" id="TIGR00150">
    <property type="entry name" value="T6A_YjeE"/>
    <property type="match status" value="1"/>
</dbReference>
<evidence type="ECO:0000256" key="6">
    <source>
        <dbReference type="ARBA" id="ARBA00022723"/>
    </source>
</evidence>
<comment type="caution">
    <text evidence="11">The sequence shown here is derived from an EMBL/GenBank/DDBJ whole genome shotgun (WGS) entry which is preliminary data.</text>
</comment>
<evidence type="ECO:0000313" key="11">
    <source>
        <dbReference type="EMBL" id="PVH25918.1"/>
    </source>
</evidence>
<dbReference type="EMBL" id="QDKG01000002">
    <property type="protein sequence ID" value="PVH25918.1"/>
    <property type="molecule type" value="Genomic_DNA"/>
</dbReference>
<evidence type="ECO:0000313" key="12">
    <source>
        <dbReference type="Proteomes" id="UP000245627"/>
    </source>
</evidence>
<organism evidence="11 12">
    <name type="scientific">Sphingobacterium corticibacter</name>
    <dbReference type="NCBI Taxonomy" id="2171749"/>
    <lineage>
        <taxon>Bacteria</taxon>
        <taxon>Pseudomonadati</taxon>
        <taxon>Bacteroidota</taxon>
        <taxon>Sphingobacteriia</taxon>
        <taxon>Sphingobacteriales</taxon>
        <taxon>Sphingobacteriaceae</taxon>
        <taxon>Sphingobacterium</taxon>
    </lineage>
</organism>
<keyword evidence="9" id="KW-0460">Magnesium</keyword>
<accession>A0A2T8HKE3</accession>
<evidence type="ECO:0000256" key="2">
    <source>
        <dbReference type="ARBA" id="ARBA00007599"/>
    </source>
</evidence>
<dbReference type="GO" id="GO:0005524">
    <property type="term" value="F:ATP binding"/>
    <property type="evidence" value="ECO:0007669"/>
    <property type="project" value="UniProtKB-KW"/>
</dbReference>
<dbReference type="GO" id="GO:0016740">
    <property type="term" value="F:transferase activity"/>
    <property type="evidence" value="ECO:0007669"/>
    <property type="project" value="UniProtKB-KW"/>
</dbReference>
<dbReference type="Gene3D" id="3.40.50.300">
    <property type="entry name" value="P-loop containing nucleotide triphosphate hydrolases"/>
    <property type="match status" value="1"/>
</dbReference>
<evidence type="ECO:0000256" key="5">
    <source>
        <dbReference type="ARBA" id="ARBA00022694"/>
    </source>
</evidence>
<comment type="subcellular location">
    <subcellularLocation>
        <location evidence="1">Cytoplasm</location>
    </subcellularLocation>
</comment>
<dbReference type="SUPFAM" id="SSF52540">
    <property type="entry name" value="P-loop containing nucleoside triphosphate hydrolases"/>
    <property type="match status" value="1"/>
</dbReference>
<comment type="similarity">
    <text evidence="2">Belongs to the TsaE family.</text>
</comment>
<sequence>MEYRVDTLADLNAVAKKIVKSFSDARVILFYGDMGAGKTTFIKEICAELGVIENTSSPTFSIVNEYDSTNGSIYHFDFYRLRDEQEAFDMGYEEYLYSGNYCLIEWPDKIANLLPPDSKSVYIKVTGPDSRIIELI</sequence>
<dbReference type="RefSeq" id="WP_116775489.1">
    <property type="nucleotide sequence ID" value="NZ_QDKG01000002.1"/>
</dbReference>
<keyword evidence="11" id="KW-0808">Transferase</keyword>
<dbReference type="GO" id="GO:0002949">
    <property type="term" value="P:tRNA threonylcarbamoyladenosine modification"/>
    <property type="evidence" value="ECO:0007669"/>
    <property type="project" value="InterPro"/>
</dbReference>
<dbReference type="PANTHER" id="PTHR33540:SF2">
    <property type="entry name" value="TRNA THREONYLCARBAMOYLADENOSINE BIOSYNTHESIS PROTEIN TSAE"/>
    <property type="match status" value="1"/>
</dbReference>
<evidence type="ECO:0000256" key="1">
    <source>
        <dbReference type="ARBA" id="ARBA00004496"/>
    </source>
</evidence>
<protein>
    <recommendedName>
        <fullName evidence="3">tRNA threonylcarbamoyladenosine biosynthesis protein TsaE</fullName>
    </recommendedName>
    <alternativeName>
        <fullName evidence="10">t(6)A37 threonylcarbamoyladenosine biosynthesis protein TsaE</fullName>
    </alternativeName>
</protein>
<keyword evidence="12" id="KW-1185">Reference proteome</keyword>
<keyword evidence="5" id="KW-0819">tRNA processing</keyword>
<dbReference type="GO" id="GO:0005737">
    <property type="term" value="C:cytoplasm"/>
    <property type="evidence" value="ECO:0007669"/>
    <property type="project" value="UniProtKB-SubCell"/>
</dbReference>
<reference evidence="11 12" key="1">
    <citation type="submission" date="2018-04" db="EMBL/GenBank/DDBJ databases">
        <title>Sphingobacterium cortibacter sp. nov.</title>
        <authorList>
            <person name="Li Y."/>
        </authorList>
    </citation>
    <scope>NUCLEOTIDE SEQUENCE [LARGE SCALE GENOMIC DNA]</scope>
    <source>
        <strain evidence="11 12">2c-3</strain>
    </source>
</reference>
<dbReference type="Proteomes" id="UP000245627">
    <property type="component" value="Unassembled WGS sequence"/>
</dbReference>
<proteinExistence type="inferred from homology"/>
<evidence type="ECO:0000256" key="7">
    <source>
        <dbReference type="ARBA" id="ARBA00022741"/>
    </source>
</evidence>
<evidence type="ECO:0000256" key="3">
    <source>
        <dbReference type="ARBA" id="ARBA00019010"/>
    </source>
</evidence>
<dbReference type="InterPro" id="IPR003442">
    <property type="entry name" value="T6A_TsaE"/>
</dbReference>
<dbReference type="PANTHER" id="PTHR33540">
    <property type="entry name" value="TRNA THREONYLCARBAMOYLADENOSINE BIOSYNTHESIS PROTEIN TSAE"/>
    <property type="match status" value="1"/>
</dbReference>